<name>A0A1X7SJE2_AMPQE</name>
<evidence type="ECO:0000313" key="2">
    <source>
        <dbReference type="EnsemblMetazoa" id="Aqu2.1.02179_001"/>
    </source>
</evidence>
<sequence length="235" mass="25673">MFFLCNGSVTKWIFGAENQTNNQNALVEFQIWHQQSSSTYNKVSFSSITFDDITMIGTNLYEFIPQTPLQFQEGDIFGAYIPSPGSSRLVFYEQVESGPLNRFRGGGALSTIITGSLESVANNYPLVAAEISISMSSLGIFTTTISSSMITDTSTVNTGITTTINVVAYICVKRKLSSINRPPDDSNTQQGTTGSITTDDNPAYAFNSISTDNNPAYNVTNNSPEVEDNAEYMYI</sequence>
<evidence type="ECO:0000256" key="1">
    <source>
        <dbReference type="SAM" id="MobiDB-lite"/>
    </source>
</evidence>
<dbReference type="AlphaFoldDB" id="A0A1X7SJE2"/>
<feature type="compositionally biased region" description="Polar residues" evidence="1">
    <location>
        <begin position="180"/>
        <end position="200"/>
    </location>
</feature>
<proteinExistence type="predicted"/>
<protein>
    <submittedName>
        <fullName evidence="2">Uncharacterized protein</fullName>
    </submittedName>
</protein>
<accession>A0A1X7SJE2</accession>
<feature type="region of interest" description="Disordered" evidence="1">
    <location>
        <begin position="180"/>
        <end position="203"/>
    </location>
</feature>
<organism evidence="2">
    <name type="scientific">Amphimedon queenslandica</name>
    <name type="common">Sponge</name>
    <dbReference type="NCBI Taxonomy" id="400682"/>
    <lineage>
        <taxon>Eukaryota</taxon>
        <taxon>Metazoa</taxon>
        <taxon>Porifera</taxon>
        <taxon>Demospongiae</taxon>
        <taxon>Heteroscleromorpha</taxon>
        <taxon>Haplosclerida</taxon>
        <taxon>Niphatidae</taxon>
        <taxon>Amphimedon</taxon>
    </lineage>
</organism>
<dbReference type="OrthoDB" id="10673208at2759"/>
<dbReference type="EnsemblMetazoa" id="Aqu2.1.02179_001">
    <property type="protein sequence ID" value="Aqu2.1.02179_001"/>
    <property type="gene ID" value="Aqu2.1.02179"/>
</dbReference>
<reference evidence="2" key="1">
    <citation type="submission" date="2017-05" db="UniProtKB">
        <authorList>
            <consortium name="EnsemblMetazoa"/>
        </authorList>
    </citation>
    <scope>IDENTIFICATION</scope>
</reference>
<dbReference type="InParanoid" id="A0A1X7SJE2"/>